<accession>D2SBH4</accession>
<keyword evidence="2" id="KW-1185">Reference proteome</keyword>
<dbReference type="Proteomes" id="UP000001382">
    <property type="component" value="Chromosome"/>
</dbReference>
<dbReference type="HOGENOM" id="CLU_3061956_0_0_11"/>
<reference evidence="1 2" key="1">
    <citation type="journal article" date="2010" name="Stand. Genomic Sci.">
        <title>Complete genome sequence of Geodermatophilus obscurus type strain (G-20).</title>
        <authorList>
            <person name="Ivanova N."/>
            <person name="Sikorski J."/>
            <person name="Jando M."/>
            <person name="Munk C."/>
            <person name="Lapidus A."/>
            <person name="Glavina Del Rio T."/>
            <person name="Copeland A."/>
            <person name="Tice H."/>
            <person name="Cheng J.-F."/>
            <person name="Lucas S."/>
            <person name="Chen F."/>
            <person name="Nolan M."/>
            <person name="Bruce D."/>
            <person name="Goodwin L."/>
            <person name="Pitluck S."/>
            <person name="Mavromatis K."/>
            <person name="Mikhailova N."/>
            <person name="Pati A."/>
            <person name="Chen A."/>
            <person name="Palaniappan K."/>
            <person name="Land M."/>
            <person name="Hauser L."/>
            <person name="Chang Y.-J."/>
            <person name="Jeffries C.D."/>
            <person name="Meincke L."/>
            <person name="Brettin T."/>
            <person name="Detter J.C."/>
            <person name="Detter J.C."/>
            <person name="Rohde M."/>
            <person name="Goeker M."/>
            <person name="Bristow J."/>
            <person name="Eisen J.A."/>
            <person name="Markowitz V."/>
            <person name="Hugenholtz P."/>
            <person name="Kyrpides N.C."/>
            <person name="Klenk H.-P."/>
        </authorList>
    </citation>
    <scope>NUCLEOTIDE SEQUENCE [LARGE SCALE GENOMIC DNA]</scope>
    <source>
        <strain evidence="2">ATCC 25078 / DSM 43160 / JCM 3152 / KCC A-0152 / KCTC 9177 / NBRC 13315 / NRRL B-3577 / G-20</strain>
    </source>
</reference>
<sequence>MVARHREGLLTAIVAGGFTVLGVRLTQRHAAEQRRLDRLEGLRVERREALVEL</sequence>
<gene>
    <name evidence="1" type="ordered locus">Gobs_3486</name>
</gene>
<evidence type="ECO:0000313" key="1">
    <source>
        <dbReference type="EMBL" id="ADB76081.1"/>
    </source>
</evidence>
<dbReference type="EMBL" id="CP001867">
    <property type="protein sequence ID" value="ADB76081.1"/>
    <property type="molecule type" value="Genomic_DNA"/>
</dbReference>
<proteinExistence type="predicted"/>
<dbReference type="AlphaFoldDB" id="D2SBH4"/>
<reference evidence="2" key="2">
    <citation type="submission" date="2010-01" db="EMBL/GenBank/DDBJ databases">
        <title>The complete genome of Geodermatophilus obscurus DSM 43160.</title>
        <authorList>
            <consortium name="US DOE Joint Genome Institute (JGI-PGF)"/>
            <person name="Lucas S."/>
            <person name="Copeland A."/>
            <person name="Lapidus A."/>
            <person name="Glavina del Rio T."/>
            <person name="Dalin E."/>
            <person name="Tice H."/>
            <person name="Bruce D."/>
            <person name="Goodwin L."/>
            <person name="Pitluck S."/>
            <person name="Kyrpides N."/>
            <person name="Mavromatis K."/>
            <person name="Ivanova N."/>
            <person name="Munk A.C."/>
            <person name="Brettin T."/>
            <person name="Detter J.C."/>
            <person name="Han C."/>
            <person name="Larimer F."/>
            <person name="Land M."/>
            <person name="Hauser L."/>
            <person name="Markowitz V."/>
            <person name="Cheng J.-F."/>
            <person name="Hugenholtz P."/>
            <person name="Woyke T."/>
            <person name="Wu D."/>
            <person name="Jando M."/>
            <person name="Schneider S."/>
            <person name="Klenk H.-P."/>
            <person name="Eisen J.A."/>
        </authorList>
    </citation>
    <scope>NUCLEOTIDE SEQUENCE [LARGE SCALE GENOMIC DNA]</scope>
    <source>
        <strain evidence="2">ATCC 25078 / DSM 43160 / JCM 3152 / KCC A-0152 / KCTC 9177 / NBRC 13315 / NRRL B-3577 / G-20</strain>
    </source>
</reference>
<name>D2SBH4_GEOOG</name>
<evidence type="ECO:0000313" key="2">
    <source>
        <dbReference type="Proteomes" id="UP000001382"/>
    </source>
</evidence>
<protein>
    <submittedName>
        <fullName evidence="1">Uncharacterized protein</fullName>
    </submittedName>
</protein>
<organism evidence="1 2">
    <name type="scientific">Geodermatophilus obscurus (strain ATCC 25078 / DSM 43160 / JCM 3152 / CCUG 61914 / KCC A-0152 / KCTC 9177 / NBRC 13315 / NRRL B-3577 / G-20)</name>
    <dbReference type="NCBI Taxonomy" id="526225"/>
    <lineage>
        <taxon>Bacteria</taxon>
        <taxon>Bacillati</taxon>
        <taxon>Actinomycetota</taxon>
        <taxon>Actinomycetes</taxon>
        <taxon>Geodermatophilales</taxon>
        <taxon>Geodermatophilaceae</taxon>
        <taxon>Geodermatophilus</taxon>
    </lineage>
</organism>
<dbReference type="KEGG" id="gob:Gobs_3486"/>